<dbReference type="EMBL" id="CAMXCT020003899">
    <property type="protein sequence ID" value="CAL1160200.1"/>
    <property type="molecule type" value="Genomic_DNA"/>
</dbReference>
<dbReference type="SUPFAM" id="SSF103473">
    <property type="entry name" value="MFS general substrate transporter"/>
    <property type="match status" value="1"/>
</dbReference>
<evidence type="ECO:0000256" key="6">
    <source>
        <dbReference type="ARBA" id="ARBA00023136"/>
    </source>
</evidence>
<evidence type="ECO:0000313" key="9">
    <source>
        <dbReference type="EMBL" id="CAI4006825.1"/>
    </source>
</evidence>
<dbReference type="Gene3D" id="3.80.10.10">
    <property type="entry name" value="Ribonuclease Inhibitor"/>
    <property type="match status" value="1"/>
</dbReference>
<dbReference type="PANTHER" id="PTHR31585">
    <property type="entry name" value="FOLATE-BIOPTERIN TRANSPORTER 1, CHLOROPLASTIC"/>
    <property type="match status" value="1"/>
</dbReference>
<sequence length="1727" mass="190691">MADELMESPEHLEGIAQQDDCVQPSEPDPQVGNDPSSVNQDAVVPPPVVEPSEVGPLDYAVPAPMNVDDNEMGDDIADSPELGNGGIQMGDGNEWVKGRFEELDVIERPYGPVKTWKENLQERQKVRESVKAQATKPFSKLSHGQAPADGKKKLSRFDVFLQERQPPAVHDVFFSECQMLQELEALETEGFRKCPVGFHEVACQHCNCVHKRIALVAGVDEPVERENSMTKETTKTAKEYKFHKLTSDEQKQFRAAMNKEWQSFLDLKAVKIIPAHQARDIPRDRILPTRFILTNKDDTGKTLICKARMVCGGHLDPDISLLRTDAPTADTMGVNLVFLLASCYKWVLQGGDISTAFLSGVFDHRALYLRPPKEGLLGVKDGEVLEMQKGVYGLCNAPRLWWRRLRQVLTEVGFEEMRMMQCVFMYWARDAQGNKRSLMGVLAVHVDDLVIAGCSTLEPILGKLKEKLTFGKWFVREFDYLGRHVKQRNDFSIEISQPNYPEKIPKVPITKEQLSQEDAEVTEETRADLRKTAGAACWLAKSTRPDLSFEVSFLQQSLSQATYGTVKHANTLVRRSQQFQYSLLIPSIDLSKATVVAVSDASPGKMPRQGSQGGMFLLVTTPNIVEKRVPVACMYWLSHRLKRIARSSMATESMALCEAVEHAEFLRACLCELLNPQFNFRDWEQSTLVLPLIAATDCRSVYDHISAERGLPRDRILALDLAALRAVFEAQLREGAEGRNATLRWLPGPHNLADGLTKYVAMQSLIISVMSQGLYTLADEETLMHQANSFDGHGLEVGGQAAAIMAAVAIAVGGGWAWRPRGAKEAHHFLPDLELEALKSDDATVKGGVERPISGAIDAIQDGINDLKAQLEKSANFVTEAIKAAFFTRNKSLLAIVEDHESMKETEETTQHDEHLRRYGGRLLGGSECDRAKAASAQETLVRQATVLDGCLDGGQYLPVFYILKDELILSPVNISLTMGFTAMPFILKPGLAVASDRLPIFGRKRTPYLAGSMILVAGTYAGASLAQSYSSLLGFLSLNTFGRCLMSAVLQGMVVELARQEGKEVSAVVGDFFGLKTFAALFSALFSSMVIGRLGSRSALRVCAMAPLVMLAGIGRCEREGGELAFVLSDQTQAWAARSPMSVPAPLSETSSLSELLQCVRNPALWGPLLFLVVYSAGPGYDDSLYFFYINRLRFRPTAVGRLKMAQELAKLIGILVYRYALRSIPDRELVFGLTAVSLPLYLTPLLLTTGAYHSIPVSPQTLAVSGELVREVVLHMQFLPVFSRFADMGPQGLESTSVSLLYAMLQTSRAMNKVTSAGMSHLLGVTAHNFHHLSLLIILCGACATLPLPLAQFIPENATWAHRLATEREESLAAASEQLPAPGGLRSLGMERMEEDQEEFMEVRLPAACRESDAEGGQRCTGQREARVNMPMLGVSRLCLQLSQHCQHLRRLSLSDVMIGWDGETAGASLGSLVTVLKMKNLDVSFNALHGQGAVEFLKSLPSSRLSCLDMSWNCLGKGAQSRSVAEEMSQVFQRCGSLQHLDVSYNSFQSQELEILAKGLAANRTLWGLHIDGSGAVVDADAFLIPPAEFKPESNDPRAQSGRRKKSKSKTARKQSKAPKKEAEAEISVAGTLLSPQELEVRMQALQGQMELQDLIQEYHQRVDQEEKDQMETARRQTTNLALMDAAEIERMPVSMPELIRRLKPCQKMSPRSQDEMLQSLTSE</sequence>
<dbReference type="Pfam" id="PF03092">
    <property type="entry name" value="BT1"/>
    <property type="match status" value="1"/>
</dbReference>
<dbReference type="InterPro" id="IPR039309">
    <property type="entry name" value="BT1"/>
</dbReference>
<evidence type="ECO:0000256" key="5">
    <source>
        <dbReference type="ARBA" id="ARBA00022989"/>
    </source>
</evidence>
<reference evidence="10" key="2">
    <citation type="submission" date="2024-04" db="EMBL/GenBank/DDBJ databases">
        <authorList>
            <person name="Chen Y."/>
            <person name="Shah S."/>
            <person name="Dougan E. K."/>
            <person name="Thang M."/>
            <person name="Chan C."/>
        </authorList>
    </citation>
    <scope>NUCLEOTIDE SEQUENCE [LARGE SCALE GENOMIC DNA]</scope>
</reference>
<feature type="domain" description="Reverse transcriptase Ty1/copia-type" evidence="8">
    <location>
        <begin position="283"/>
        <end position="504"/>
    </location>
</feature>
<feature type="compositionally biased region" description="Acidic residues" evidence="7">
    <location>
        <begin position="68"/>
        <end position="78"/>
    </location>
</feature>
<evidence type="ECO:0000259" key="8">
    <source>
        <dbReference type="Pfam" id="PF07727"/>
    </source>
</evidence>
<feature type="region of interest" description="Disordered" evidence="7">
    <location>
        <begin position="1"/>
        <end position="90"/>
    </location>
</feature>
<comment type="caution">
    <text evidence="9">The sequence shown here is derived from an EMBL/GenBank/DDBJ whole genome shotgun (WGS) entry which is preliminary data.</text>
</comment>
<dbReference type="InterPro" id="IPR032675">
    <property type="entry name" value="LRR_dom_sf"/>
</dbReference>
<feature type="compositionally biased region" description="Basic residues" evidence="7">
    <location>
        <begin position="1604"/>
        <end position="1621"/>
    </location>
</feature>
<dbReference type="Proteomes" id="UP001152797">
    <property type="component" value="Unassembled WGS sequence"/>
</dbReference>
<keyword evidence="12" id="KW-1185">Reference proteome</keyword>
<evidence type="ECO:0000313" key="12">
    <source>
        <dbReference type="Proteomes" id="UP001152797"/>
    </source>
</evidence>
<keyword evidence="5" id="KW-1133">Transmembrane helix</keyword>
<comment type="subcellular location">
    <subcellularLocation>
        <location evidence="1">Membrane</location>
        <topology evidence="1">Multi-pass membrane protein</topology>
    </subcellularLocation>
</comment>
<feature type="region of interest" description="Disordered" evidence="7">
    <location>
        <begin position="1591"/>
        <end position="1629"/>
    </location>
</feature>
<organism evidence="9">
    <name type="scientific">Cladocopium goreaui</name>
    <dbReference type="NCBI Taxonomy" id="2562237"/>
    <lineage>
        <taxon>Eukaryota</taxon>
        <taxon>Sar</taxon>
        <taxon>Alveolata</taxon>
        <taxon>Dinophyceae</taxon>
        <taxon>Suessiales</taxon>
        <taxon>Symbiodiniaceae</taxon>
        <taxon>Cladocopium</taxon>
    </lineage>
</organism>
<dbReference type="GO" id="GO:0016020">
    <property type="term" value="C:membrane"/>
    <property type="evidence" value="ECO:0007669"/>
    <property type="project" value="UniProtKB-SubCell"/>
</dbReference>
<accession>A0A9P1DC89</accession>
<dbReference type="InterPro" id="IPR036259">
    <property type="entry name" value="MFS_trans_sf"/>
</dbReference>
<dbReference type="InterPro" id="IPR013103">
    <property type="entry name" value="RVT_2"/>
</dbReference>
<keyword evidence="4" id="KW-0812">Transmembrane</keyword>
<keyword evidence="6" id="KW-0472">Membrane</keyword>
<dbReference type="EMBL" id="CAMXCT030003899">
    <property type="protein sequence ID" value="CAL4794137.1"/>
    <property type="molecule type" value="Genomic_DNA"/>
</dbReference>
<evidence type="ECO:0000256" key="1">
    <source>
        <dbReference type="ARBA" id="ARBA00004141"/>
    </source>
</evidence>
<proteinExistence type="inferred from homology"/>
<gene>
    <name evidence="9" type="ORF">C1SCF055_LOCUS32425</name>
</gene>
<evidence type="ECO:0000256" key="3">
    <source>
        <dbReference type="ARBA" id="ARBA00022448"/>
    </source>
</evidence>
<name>A0A9P1DC89_9DINO</name>
<evidence type="ECO:0000256" key="7">
    <source>
        <dbReference type="SAM" id="MobiDB-lite"/>
    </source>
</evidence>
<dbReference type="OrthoDB" id="754047at2759"/>
<dbReference type="PANTHER" id="PTHR31585:SF0">
    <property type="entry name" value="FOLATE-BIOPTERIN TRANSPORTER 1, CHLOROPLASTIC"/>
    <property type="match status" value="1"/>
</dbReference>
<dbReference type="Pfam" id="PF07727">
    <property type="entry name" value="RVT_2"/>
    <property type="match status" value="1"/>
</dbReference>
<feature type="compositionally biased region" description="Polar residues" evidence="7">
    <location>
        <begin position="1713"/>
        <end position="1727"/>
    </location>
</feature>
<evidence type="ECO:0000256" key="4">
    <source>
        <dbReference type="ARBA" id="ARBA00022692"/>
    </source>
</evidence>
<evidence type="ECO:0000256" key="2">
    <source>
        <dbReference type="ARBA" id="ARBA00007015"/>
    </source>
</evidence>
<dbReference type="SUPFAM" id="SSF52047">
    <property type="entry name" value="RNI-like"/>
    <property type="match status" value="1"/>
</dbReference>
<feature type="non-terminal residue" evidence="9">
    <location>
        <position position="1727"/>
    </location>
</feature>
<feature type="region of interest" description="Disordered" evidence="7">
    <location>
        <begin position="1708"/>
        <end position="1727"/>
    </location>
</feature>
<protein>
    <submittedName>
        <fullName evidence="11">Folate-biopterin transporter 1, chloroplastic</fullName>
    </submittedName>
</protein>
<evidence type="ECO:0000313" key="10">
    <source>
        <dbReference type="EMBL" id="CAL1160200.1"/>
    </source>
</evidence>
<keyword evidence="3" id="KW-0813">Transport</keyword>
<dbReference type="EMBL" id="CAMXCT010003899">
    <property type="protein sequence ID" value="CAI4006825.1"/>
    <property type="molecule type" value="Genomic_DNA"/>
</dbReference>
<evidence type="ECO:0000313" key="11">
    <source>
        <dbReference type="EMBL" id="CAL4794137.1"/>
    </source>
</evidence>
<reference evidence="9" key="1">
    <citation type="submission" date="2022-10" db="EMBL/GenBank/DDBJ databases">
        <authorList>
            <person name="Chen Y."/>
            <person name="Dougan E. K."/>
            <person name="Chan C."/>
            <person name="Rhodes N."/>
            <person name="Thang M."/>
        </authorList>
    </citation>
    <scope>NUCLEOTIDE SEQUENCE</scope>
</reference>
<comment type="similarity">
    <text evidence="2">Belongs to the major facilitator superfamily. Folate-biopterin transporter (TC 2.A.71) family.</text>
</comment>